<dbReference type="InterPro" id="IPR039425">
    <property type="entry name" value="RNA_pol_sigma-70-like"/>
</dbReference>
<dbReference type="RefSeq" id="WP_181831671.1">
    <property type="nucleotide sequence ID" value="NZ_UYIQ01000001.1"/>
</dbReference>
<evidence type="ECO:0000256" key="2">
    <source>
        <dbReference type="ARBA" id="ARBA00023015"/>
    </source>
</evidence>
<dbReference type="InterPro" id="IPR007627">
    <property type="entry name" value="RNA_pol_sigma70_r2"/>
</dbReference>
<dbReference type="PANTHER" id="PTHR43133">
    <property type="entry name" value="RNA POLYMERASE ECF-TYPE SIGMA FACTO"/>
    <property type="match status" value="1"/>
</dbReference>
<dbReference type="Gene3D" id="1.10.1740.10">
    <property type="match status" value="1"/>
</dbReference>
<dbReference type="NCBIfam" id="TIGR02937">
    <property type="entry name" value="sigma70-ECF"/>
    <property type="match status" value="1"/>
</dbReference>
<keyword evidence="3" id="KW-0731">Sigma factor</keyword>
<feature type="domain" description="RNA polymerase sigma-70 region 2" evidence="5">
    <location>
        <begin position="22"/>
        <end position="88"/>
    </location>
</feature>
<dbReference type="Pfam" id="PF04542">
    <property type="entry name" value="Sigma70_r2"/>
    <property type="match status" value="1"/>
</dbReference>
<evidence type="ECO:0000313" key="7">
    <source>
        <dbReference type="EMBL" id="VDG82196.1"/>
    </source>
</evidence>
<evidence type="ECO:0000259" key="6">
    <source>
        <dbReference type="Pfam" id="PF08281"/>
    </source>
</evidence>
<dbReference type="InterPro" id="IPR013249">
    <property type="entry name" value="RNA_pol_sigma70_r4_t2"/>
</dbReference>
<dbReference type="Proteomes" id="UP000276733">
    <property type="component" value="Unassembled WGS sequence"/>
</dbReference>
<gene>
    <name evidence="7" type="primary">rpoE_2</name>
    <name evidence="7" type="ORF">NCTC11458_01502</name>
</gene>
<dbReference type="EMBL" id="UYIQ01000001">
    <property type="protein sequence ID" value="VDG82196.1"/>
    <property type="molecule type" value="Genomic_DNA"/>
</dbReference>
<dbReference type="AlphaFoldDB" id="A0A7Z8YD78"/>
<dbReference type="GO" id="GO:0006352">
    <property type="term" value="P:DNA-templated transcription initiation"/>
    <property type="evidence" value="ECO:0007669"/>
    <property type="project" value="InterPro"/>
</dbReference>
<comment type="similarity">
    <text evidence="1">Belongs to the sigma-70 factor family. ECF subfamily.</text>
</comment>
<keyword evidence="2" id="KW-0805">Transcription regulation</keyword>
<dbReference type="Pfam" id="PF08281">
    <property type="entry name" value="Sigma70_r4_2"/>
    <property type="match status" value="1"/>
</dbReference>
<dbReference type="InterPro" id="IPR013325">
    <property type="entry name" value="RNA_pol_sigma_r2"/>
</dbReference>
<dbReference type="InterPro" id="IPR036388">
    <property type="entry name" value="WH-like_DNA-bd_sf"/>
</dbReference>
<feature type="domain" description="RNA polymerase sigma factor 70 region 4 type 2" evidence="6">
    <location>
        <begin position="116"/>
        <end position="168"/>
    </location>
</feature>
<proteinExistence type="inferred from homology"/>
<comment type="caution">
    <text evidence="7">The sequence shown here is derived from an EMBL/GenBank/DDBJ whole genome shotgun (WGS) entry which is preliminary data.</text>
</comment>
<dbReference type="InterPro" id="IPR013324">
    <property type="entry name" value="RNA_pol_sigma_r3/r4-like"/>
</dbReference>
<keyword evidence="4" id="KW-0804">Transcription</keyword>
<evidence type="ECO:0000256" key="4">
    <source>
        <dbReference type="ARBA" id="ARBA00023163"/>
    </source>
</evidence>
<name>A0A7Z8YD78_CAPOC</name>
<protein>
    <submittedName>
        <fullName evidence="7">Sigma-24</fullName>
    </submittedName>
</protein>
<dbReference type="CDD" id="cd06171">
    <property type="entry name" value="Sigma70_r4"/>
    <property type="match status" value="1"/>
</dbReference>
<accession>A0A7Z8YD78</accession>
<reference evidence="7 8" key="1">
    <citation type="submission" date="2018-11" db="EMBL/GenBank/DDBJ databases">
        <authorList>
            <consortium name="Pathogen Informatics"/>
        </authorList>
    </citation>
    <scope>NUCLEOTIDE SEQUENCE [LARGE SCALE GENOMIC DNA]</scope>
    <source>
        <strain evidence="7 8">NCTC11458</strain>
    </source>
</reference>
<dbReference type="SUPFAM" id="SSF88946">
    <property type="entry name" value="Sigma2 domain of RNA polymerase sigma factors"/>
    <property type="match status" value="1"/>
</dbReference>
<evidence type="ECO:0000313" key="8">
    <source>
        <dbReference type="Proteomes" id="UP000276733"/>
    </source>
</evidence>
<evidence type="ECO:0000256" key="1">
    <source>
        <dbReference type="ARBA" id="ARBA00010641"/>
    </source>
</evidence>
<dbReference type="GO" id="GO:0016987">
    <property type="term" value="F:sigma factor activity"/>
    <property type="evidence" value="ECO:0007669"/>
    <property type="project" value="UniProtKB-KW"/>
</dbReference>
<evidence type="ECO:0000259" key="5">
    <source>
        <dbReference type="Pfam" id="PF04542"/>
    </source>
</evidence>
<dbReference type="PANTHER" id="PTHR43133:SF46">
    <property type="entry name" value="RNA POLYMERASE SIGMA-70 FACTOR ECF SUBFAMILY"/>
    <property type="match status" value="1"/>
</dbReference>
<dbReference type="Gene3D" id="1.10.10.10">
    <property type="entry name" value="Winged helix-like DNA-binding domain superfamily/Winged helix DNA-binding domain"/>
    <property type="match status" value="1"/>
</dbReference>
<dbReference type="InterPro" id="IPR014284">
    <property type="entry name" value="RNA_pol_sigma-70_dom"/>
</dbReference>
<organism evidence="7 8">
    <name type="scientific">Capnocytophaga ochracea</name>
    <dbReference type="NCBI Taxonomy" id="1018"/>
    <lineage>
        <taxon>Bacteria</taxon>
        <taxon>Pseudomonadati</taxon>
        <taxon>Bacteroidota</taxon>
        <taxon>Flavobacteriia</taxon>
        <taxon>Flavobacteriales</taxon>
        <taxon>Flavobacteriaceae</taxon>
        <taxon>Capnocytophaga</taxon>
    </lineage>
</organism>
<dbReference type="SUPFAM" id="SSF88659">
    <property type="entry name" value="Sigma3 and sigma4 domains of RNA polymerase sigma factors"/>
    <property type="match status" value="1"/>
</dbReference>
<dbReference type="GO" id="GO:0003677">
    <property type="term" value="F:DNA binding"/>
    <property type="evidence" value="ECO:0007669"/>
    <property type="project" value="InterPro"/>
</dbReference>
<evidence type="ECO:0000256" key="3">
    <source>
        <dbReference type="ARBA" id="ARBA00023082"/>
    </source>
</evidence>
<sequence>MQIDHRLIEKAQRNDRLAQKQLYDQYAPALLSVCRLYISDLQFAEDALLKAFFKIFTSLYKYEEQEHFYAWIRRITVNECIDFLKSKAQKLSFTDWSDTYDTIDESDLDNESFNDEQIQAFIDKLPSACRTVFNLYVFENESHKQIAEKLGISEGTSKSQLAYAKKLLQQYVTNYKKKSLKNVER</sequence>